<dbReference type="Gene3D" id="3.40.33.10">
    <property type="entry name" value="CAP"/>
    <property type="match status" value="1"/>
</dbReference>
<feature type="domain" description="SCP" evidence="2">
    <location>
        <begin position="142"/>
        <end position="257"/>
    </location>
</feature>
<dbReference type="Pfam" id="PF00188">
    <property type="entry name" value="CAP"/>
    <property type="match status" value="1"/>
</dbReference>
<dbReference type="CDD" id="cd05379">
    <property type="entry name" value="CAP_bacterial"/>
    <property type="match status" value="1"/>
</dbReference>
<comment type="caution">
    <text evidence="3">The sequence shown here is derived from an EMBL/GenBank/DDBJ whole genome shotgun (WGS) entry which is preliminary data.</text>
</comment>
<evidence type="ECO:0000313" key="3">
    <source>
        <dbReference type="EMBL" id="GIG76569.1"/>
    </source>
</evidence>
<dbReference type="EMBL" id="BONU01000062">
    <property type="protein sequence ID" value="GIG76569.1"/>
    <property type="molecule type" value="Genomic_DNA"/>
</dbReference>
<dbReference type="PANTHER" id="PTHR31157">
    <property type="entry name" value="SCP DOMAIN-CONTAINING PROTEIN"/>
    <property type="match status" value="1"/>
</dbReference>
<gene>
    <name evidence="3" type="ORF">Pfl04_49730</name>
</gene>
<dbReference type="InterPro" id="IPR035940">
    <property type="entry name" value="CAP_sf"/>
</dbReference>
<proteinExistence type="predicted"/>
<dbReference type="SUPFAM" id="SSF55797">
    <property type="entry name" value="PR-1-like"/>
    <property type="match status" value="1"/>
</dbReference>
<feature type="region of interest" description="Disordered" evidence="1">
    <location>
        <begin position="82"/>
        <end position="131"/>
    </location>
</feature>
<dbReference type="AlphaFoldDB" id="A0A8J3LZF1"/>
<dbReference type="InterPro" id="IPR014044">
    <property type="entry name" value="CAP_dom"/>
</dbReference>
<organism evidence="3 4">
    <name type="scientific">Planosporangium flavigriseum</name>
    <dbReference type="NCBI Taxonomy" id="373681"/>
    <lineage>
        <taxon>Bacteria</taxon>
        <taxon>Bacillati</taxon>
        <taxon>Actinomycetota</taxon>
        <taxon>Actinomycetes</taxon>
        <taxon>Micromonosporales</taxon>
        <taxon>Micromonosporaceae</taxon>
        <taxon>Planosporangium</taxon>
    </lineage>
</organism>
<name>A0A8J3LZF1_9ACTN</name>
<evidence type="ECO:0000259" key="2">
    <source>
        <dbReference type="Pfam" id="PF00188"/>
    </source>
</evidence>
<protein>
    <recommendedName>
        <fullName evidence="2">SCP domain-containing protein</fullName>
    </recommendedName>
</protein>
<feature type="compositionally biased region" description="Low complexity" evidence="1">
    <location>
        <begin position="96"/>
        <end position="128"/>
    </location>
</feature>
<keyword evidence="4" id="KW-1185">Reference proteome</keyword>
<reference evidence="3" key="1">
    <citation type="submission" date="2021-01" db="EMBL/GenBank/DDBJ databases">
        <title>Whole genome shotgun sequence of Planosporangium flavigriseum NBRC 105377.</title>
        <authorList>
            <person name="Komaki H."/>
            <person name="Tamura T."/>
        </authorList>
    </citation>
    <scope>NUCLEOTIDE SEQUENCE</scope>
    <source>
        <strain evidence="3">NBRC 105377</strain>
    </source>
</reference>
<dbReference type="RefSeq" id="WP_203981619.1">
    <property type="nucleotide sequence ID" value="NZ_BAAAQJ010000011.1"/>
</dbReference>
<dbReference type="Proteomes" id="UP000653674">
    <property type="component" value="Unassembled WGS sequence"/>
</dbReference>
<evidence type="ECO:0000313" key="4">
    <source>
        <dbReference type="Proteomes" id="UP000653674"/>
    </source>
</evidence>
<dbReference type="PANTHER" id="PTHR31157:SF1">
    <property type="entry name" value="SCP DOMAIN-CONTAINING PROTEIN"/>
    <property type="match status" value="1"/>
</dbReference>
<sequence length="261" mass="25587">MTAVVAVALGATVGTFVVGHRTAQTDAIDATAASVDGYTGTTAAQGAGAASAASVLPSTGTGAVGGPASSGPAARVLHQGFSPAQPADTSTALKPGAAQTAGSARTAGGAAPNAGTTGSAGSTPLSGAVQATGDSAAEATVLTLVNQERAKANCPALTVDARLTAAARAYSADMASRGFFAHTTPDGVDLGTRVTRAGYRFSAVGENIAKGQRDATAVMTAWMNSPGHRANILNCRFSNIGIGLARQGSTPLWTQDFGSPR</sequence>
<accession>A0A8J3LZF1</accession>
<evidence type="ECO:0000256" key="1">
    <source>
        <dbReference type="SAM" id="MobiDB-lite"/>
    </source>
</evidence>